<evidence type="ECO:0000313" key="7">
    <source>
        <dbReference type="EMBL" id="MYE38203.1"/>
    </source>
</evidence>
<evidence type="ECO:0000256" key="2">
    <source>
        <dbReference type="ARBA" id="ARBA00022448"/>
    </source>
</evidence>
<evidence type="ECO:0000256" key="1">
    <source>
        <dbReference type="ARBA" id="ARBA00004141"/>
    </source>
</evidence>
<feature type="transmembrane region" description="Helical" evidence="6">
    <location>
        <begin position="413"/>
        <end position="434"/>
    </location>
</feature>
<dbReference type="Proteomes" id="UP000449092">
    <property type="component" value="Unassembled WGS sequence"/>
</dbReference>
<dbReference type="GO" id="GO:0034755">
    <property type="term" value="P:iron ion transmembrane transport"/>
    <property type="evidence" value="ECO:0007669"/>
    <property type="project" value="TreeGrafter"/>
</dbReference>
<keyword evidence="4 6" id="KW-1133">Transmembrane helix</keyword>
<feature type="transmembrane region" description="Helical" evidence="6">
    <location>
        <begin position="198"/>
        <end position="216"/>
    </location>
</feature>
<protein>
    <submittedName>
        <fullName evidence="7">Divalent metal cation transporter</fullName>
    </submittedName>
</protein>
<dbReference type="EMBL" id="VXOY01000013">
    <property type="protein sequence ID" value="MYE38203.1"/>
    <property type="molecule type" value="Genomic_DNA"/>
</dbReference>
<comment type="subcellular location">
    <subcellularLocation>
        <location evidence="1">Membrane</location>
        <topology evidence="1">Multi-pass membrane protein</topology>
    </subcellularLocation>
</comment>
<evidence type="ECO:0000256" key="5">
    <source>
        <dbReference type="ARBA" id="ARBA00023136"/>
    </source>
</evidence>
<feature type="transmembrane region" description="Helical" evidence="6">
    <location>
        <begin position="133"/>
        <end position="153"/>
    </location>
</feature>
<feature type="transmembrane region" description="Helical" evidence="6">
    <location>
        <begin position="374"/>
        <end position="393"/>
    </location>
</feature>
<dbReference type="GO" id="GO:0005886">
    <property type="term" value="C:plasma membrane"/>
    <property type="evidence" value="ECO:0007669"/>
    <property type="project" value="TreeGrafter"/>
</dbReference>
<evidence type="ECO:0000256" key="3">
    <source>
        <dbReference type="ARBA" id="ARBA00022692"/>
    </source>
</evidence>
<dbReference type="AlphaFoldDB" id="A0A845DLK3"/>
<name>A0A845DLK3_9BACT</name>
<organism evidence="7 8">
    <name type="scientific">Candidatus Spechtbacteria bacterium SB0662_bin_43</name>
    <dbReference type="NCBI Taxonomy" id="2604897"/>
    <lineage>
        <taxon>Bacteria</taxon>
        <taxon>Candidatus Spechtiibacteriota</taxon>
    </lineage>
</organism>
<gene>
    <name evidence="7" type="ORF">F4X82_01635</name>
</gene>
<evidence type="ECO:0000256" key="6">
    <source>
        <dbReference type="SAM" id="Phobius"/>
    </source>
</evidence>
<dbReference type="GO" id="GO:0015086">
    <property type="term" value="F:cadmium ion transmembrane transporter activity"/>
    <property type="evidence" value="ECO:0007669"/>
    <property type="project" value="TreeGrafter"/>
</dbReference>
<dbReference type="Pfam" id="PF01566">
    <property type="entry name" value="Nramp"/>
    <property type="match status" value="1"/>
</dbReference>
<feature type="transmembrane region" description="Helical" evidence="6">
    <location>
        <begin position="301"/>
        <end position="327"/>
    </location>
</feature>
<feature type="transmembrane region" description="Helical" evidence="6">
    <location>
        <begin position="160"/>
        <end position="178"/>
    </location>
</feature>
<evidence type="ECO:0000256" key="4">
    <source>
        <dbReference type="ARBA" id="ARBA00022989"/>
    </source>
</evidence>
<keyword evidence="2" id="KW-0813">Transport</keyword>
<dbReference type="GO" id="GO:0005384">
    <property type="term" value="F:manganese ion transmembrane transporter activity"/>
    <property type="evidence" value="ECO:0007669"/>
    <property type="project" value="TreeGrafter"/>
</dbReference>
<feature type="transmembrane region" description="Helical" evidence="6">
    <location>
        <begin position="86"/>
        <end position="113"/>
    </location>
</feature>
<keyword evidence="3 6" id="KW-0812">Transmembrane</keyword>
<sequence>MIRRVKKVKKFFNRLGPGFVTGASDDDPTGIATYTQTGALFGYQQVWTAPFSLPFMVTVQEISGRIGIVTGRGLAAIIHKHYPRPILLIIVFSFLITNIISIGANLGAMTSSLLLVVNPSSVDTTNASLKTEFIVVITAMTIGIIALQILVPYKAYMKILKYLALSLLAYIAAAFFVQQDLGKIAASLIPTITFNQEYLLNIVAIFGTTISPYLFFWQTGQEVEEAVHHKQIREMNKGRPKMSISNIKRMRKDTVIGMFFSNLVMFFIIITAAATLHTAGITDIKTATDAAQALEPFAGNLASALFALGIVGTGLLAIPVLAGSASYAVSEFFNWKAGLSKTARQAVGFYSVIALSILIGLFMNFLGIPIFKGLYYAAMLNGLIAPPIIFLMLRISSNKKIMGPYANSRKINVLGYTLFIFMTLGAILLLASFLPWF</sequence>
<reference evidence="7 8" key="1">
    <citation type="submission" date="2019-09" db="EMBL/GenBank/DDBJ databases">
        <title>Characterisation of the sponge microbiome using genome-centric metagenomics.</title>
        <authorList>
            <person name="Engelberts J.P."/>
            <person name="Robbins S.J."/>
            <person name="De Goeij J.M."/>
            <person name="Aranda M."/>
            <person name="Bell S.C."/>
            <person name="Webster N.S."/>
        </authorList>
    </citation>
    <scope>NUCLEOTIDE SEQUENCE [LARGE SCALE GENOMIC DNA]</scope>
    <source>
        <strain evidence="7">SB0662_bin_43</strain>
    </source>
</reference>
<proteinExistence type="predicted"/>
<accession>A0A845DLK3</accession>
<evidence type="ECO:0000313" key="8">
    <source>
        <dbReference type="Proteomes" id="UP000449092"/>
    </source>
</evidence>
<dbReference type="PANTHER" id="PTHR11706">
    <property type="entry name" value="SOLUTE CARRIER PROTEIN FAMILY 11 MEMBER"/>
    <property type="match status" value="1"/>
</dbReference>
<feature type="transmembrane region" description="Helical" evidence="6">
    <location>
        <begin position="255"/>
        <end position="281"/>
    </location>
</feature>
<dbReference type="PANTHER" id="PTHR11706:SF33">
    <property type="entry name" value="NATURAL RESISTANCE-ASSOCIATED MACROPHAGE PROTEIN 2"/>
    <property type="match status" value="1"/>
</dbReference>
<feature type="transmembrane region" description="Helical" evidence="6">
    <location>
        <begin position="347"/>
        <end position="368"/>
    </location>
</feature>
<keyword evidence="5 6" id="KW-0472">Membrane</keyword>
<dbReference type="InterPro" id="IPR001046">
    <property type="entry name" value="NRAMP_fam"/>
</dbReference>
<comment type="caution">
    <text evidence="7">The sequence shown here is derived from an EMBL/GenBank/DDBJ whole genome shotgun (WGS) entry which is preliminary data.</text>
</comment>